<dbReference type="InterPro" id="IPR013656">
    <property type="entry name" value="PAS_4"/>
</dbReference>
<dbReference type="PANTHER" id="PTHR43156">
    <property type="entry name" value="STAGE II SPORULATION PROTEIN E-RELATED"/>
    <property type="match status" value="1"/>
</dbReference>
<comment type="function">
    <text evidence="13">Primarily acts as an independent SigF regulator that is sensitive to the osmosensory signal, mediating the cross talk of PknD with the SigF regulon. Possesses both phosphatase and kinase activities. The kinase domain functions as a classic anti-sigma factor-like kinase to phosphorylate the anti-anti-sigma factor domain at the canonical regulatory site, and the phosphatase domain antagonizes this activity.</text>
</comment>
<evidence type="ECO:0000259" key="17">
    <source>
        <dbReference type="PROSITE" id="PS51746"/>
    </source>
</evidence>
<dbReference type="Gene3D" id="3.30.450.40">
    <property type="match status" value="1"/>
</dbReference>
<dbReference type="InterPro" id="IPR001932">
    <property type="entry name" value="PPM-type_phosphatase-like_dom"/>
</dbReference>
<evidence type="ECO:0000256" key="11">
    <source>
        <dbReference type="ARBA" id="ARBA00023211"/>
    </source>
</evidence>
<keyword evidence="8" id="KW-0067">ATP-binding</keyword>
<feature type="domain" description="PAS" evidence="16">
    <location>
        <begin position="23"/>
        <end position="87"/>
    </location>
</feature>
<evidence type="ECO:0000256" key="8">
    <source>
        <dbReference type="ARBA" id="ARBA00022840"/>
    </source>
</evidence>
<dbReference type="Pfam" id="PF01590">
    <property type="entry name" value="GAF"/>
    <property type="match status" value="1"/>
</dbReference>
<dbReference type="PANTHER" id="PTHR43156:SF2">
    <property type="entry name" value="STAGE II SPORULATION PROTEIN E"/>
    <property type="match status" value="1"/>
</dbReference>
<dbReference type="SUPFAM" id="SSF81606">
    <property type="entry name" value="PP2C-like"/>
    <property type="match status" value="1"/>
</dbReference>
<gene>
    <name evidence="18" type="ORF">CTZ28_20675</name>
</gene>
<name>A0A3M0I502_9ACTN</name>
<dbReference type="Pfam" id="PF07228">
    <property type="entry name" value="SpoIIE"/>
    <property type="match status" value="1"/>
</dbReference>
<dbReference type="InterPro" id="IPR029016">
    <property type="entry name" value="GAF-like_dom_sf"/>
</dbReference>
<dbReference type="CDD" id="cd00130">
    <property type="entry name" value="PAS"/>
    <property type="match status" value="2"/>
</dbReference>
<keyword evidence="6" id="KW-0418">Kinase</keyword>
<dbReference type="AlphaFoldDB" id="A0A3M0I502"/>
<evidence type="ECO:0000313" key="18">
    <source>
        <dbReference type="EMBL" id="RMB83935.1"/>
    </source>
</evidence>
<dbReference type="EC" id="3.1.3.16" evidence="1"/>
<keyword evidence="19" id="KW-1185">Reference proteome</keyword>
<dbReference type="InterPro" id="IPR052016">
    <property type="entry name" value="Bact_Sigma-Reg"/>
</dbReference>
<dbReference type="FunFam" id="3.30.450.40:FF:000035">
    <property type="entry name" value="PAS sensor protein"/>
    <property type="match status" value="1"/>
</dbReference>
<feature type="domain" description="PPM-type phosphatase" evidence="17">
    <location>
        <begin position="481"/>
        <end position="690"/>
    </location>
</feature>
<evidence type="ECO:0000256" key="1">
    <source>
        <dbReference type="ARBA" id="ARBA00013081"/>
    </source>
</evidence>
<dbReference type="GO" id="GO:0004722">
    <property type="term" value="F:protein serine/threonine phosphatase activity"/>
    <property type="evidence" value="ECO:0007669"/>
    <property type="project" value="UniProtKB-EC"/>
</dbReference>
<dbReference type="InterPro" id="IPR000014">
    <property type="entry name" value="PAS"/>
</dbReference>
<dbReference type="RefSeq" id="WP_121891162.1">
    <property type="nucleotide sequence ID" value="NZ_PENI01000013.1"/>
</dbReference>
<dbReference type="FunFam" id="3.60.40.10:FF:000005">
    <property type="entry name" value="Serine/threonine protein phosphatase"/>
    <property type="match status" value="1"/>
</dbReference>
<dbReference type="Gene3D" id="3.30.450.20">
    <property type="entry name" value="PAS domain"/>
    <property type="match status" value="2"/>
</dbReference>
<comment type="catalytic activity">
    <reaction evidence="12">
        <text>O-phospho-L-seryl-[protein] + H2O = L-seryl-[protein] + phosphate</text>
        <dbReference type="Rhea" id="RHEA:20629"/>
        <dbReference type="Rhea" id="RHEA-COMP:9863"/>
        <dbReference type="Rhea" id="RHEA-COMP:11604"/>
        <dbReference type="ChEBI" id="CHEBI:15377"/>
        <dbReference type="ChEBI" id="CHEBI:29999"/>
        <dbReference type="ChEBI" id="CHEBI:43474"/>
        <dbReference type="ChEBI" id="CHEBI:83421"/>
        <dbReference type="EC" id="3.1.3.16"/>
    </reaction>
</comment>
<organism evidence="18 19">
    <name type="scientific">Streptomyces shenzhenensis</name>
    <dbReference type="NCBI Taxonomy" id="943815"/>
    <lineage>
        <taxon>Bacteria</taxon>
        <taxon>Bacillati</taxon>
        <taxon>Actinomycetota</taxon>
        <taxon>Actinomycetes</taxon>
        <taxon>Kitasatosporales</taxon>
        <taxon>Streptomycetaceae</taxon>
        <taxon>Streptomyces</taxon>
    </lineage>
</organism>
<dbReference type="SMART" id="SM00065">
    <property type="entry name" value="GAF"/>
    <property type="match status" value="1"/>
</dbReference>
<keyword evidence="7" id="KW-0378">Hydrolase</keyword>
<dbReference type="FunFam" id="3.30.450.20:FF:000120">
    <property type="entry name" value="PAS domain S-box protein"/>
    <property type="match status" value="1"/>
</dbReference>
<evidence type="ECO:0000256" key="7">
    <source>
        <dbReference type="ARBA" id="ARBA00022801"/>
    </source>
</evidence>
<dbReference type="PROSITE" id="PS50112">
    <property type="entry name" value="PAS"/>
    <property type="match status" value="1"/>
</dbReference>
<dbReference type="EMBL" id="PENI01000013">
    <property type="protein sequence ID" value="RMB83935.1"/>
    <property type="molecule type" value="Genomic_DNA"/>
</dbReference>
<dbReference type="Pfam" id="PF00989">
    <property type="entry name" value="PAS"/>
    <property type="match status" value="1"/>
</dbReference>
<proteinExistence type="predicted"/>
<evidence type="ECO:0000256" key="6">
    <source>
        <dbReference type="ARBA" id="ARBA00022777"/>
    </source>
</evidence>
<evidence type="ECO:0000256" key="5">
    <source>
        <dbReference type="ARBA" id="ARBA00022741"/>
    </source>
</evidence>
<comment type="caution">
    <text evidence="18">The sequence shown here is derived from an EMBL/GenBank/DDBJ whole genome shotgun (WGS) entry which is preliminary data.</text>
</comment>
<dbReference type="InterPro" id="IPR036457">
    <property type="entry name" value="PPM-type-like_dom_sf"/>
</dbReference>
<dbReference type="GO" id="GO:0046872">
    <property type="term" value="F:metal ion binding"/>
    <property type="evidence" value="ECO:0007669"/>
    <property type="project" value="UniProtKB-KW"/>
</dbReference>
<dbReference type="GO" id="GO:0016301">
    <property type="term" value="F:kinase activity"/>
    <property type="evidence" value="ECO:0007669"/>
    <property type="project" value="UniProtKB-KW"/>
</dbReference>
<dbReference type="GO" id="GO:0005524">
    <property type="term" value="F:ATP binding"/>
    <property type="evidence" value="ECO:0007669"/>
    <property type="project" value="UniProtKB-KW"/>
</dbReference>
<protein>
    <recommendedName>
        <fullName evidence="1">protein-serine/threonine phosphatase</fullName>
        <ecNumber evidence="1">3.1.3.16</ecNumber>
    </recommendedName>
    <alternativeName>
        <fullName evidence="15">Protein-serine/threonine phosphatase</fullName>
    </alternativeName>
    <alternativeName>
        <fullName evidence="14">Serine/threonine-protein kinase</fullName>
    </alternativeName>
</protein>
<evidence type="ECO:0000256" key="2">
    <source>
        <dbReference type="ARBA" id="ARBA00022553"/>
    </source>
</evidence>
<keyword evidence="2" id="KW-0597">Phosphoprotein</keyword>
<keyword evidence="10" id="KW-0904">Protein phosphatase</keyword>
<evidence type="ECO:0000256" key="14">
    <source>
        <dbReference type="ARBA" id="ARBA00075117"/>
    </source>
</evidence>
<evidence type="ECO:0000256" key="9">
    <source>
        <dbReference type="ARBA" id="ARBA00022842"/>
    </source>
</evidence>
<dbReference type="SUPFAM" id="SSF55785">
    <property type="entry name" value="PYP-like sensor domain (PAS domain)"/>
    <property type="match status" value="2"/>
</dbReference>
<dbReference type="NCBIfam" id="TIGR00229">
    <property type="entry name" value="sensory_box"/>
    <property type="match status" value="2"/>
</dbReference>
<dbReference type="Proteomes" id="UP000270471">
    <property type="component" value="Unassembled WGS sequence"/>
</dbReference>
<dbReference type="SMART" id="SM00331">
    <property type="entry name" value="PP2C_SIG"/>
    <property type="match status" value="1"/>
</dbReference>
<sequence>MTAESFRADGILRSAGSRERYGLLDVLGVAAVVLDSDGRIVFWSAPAEELFGYSAEEALGAYAARLFVHEADLDLMKALFADVMATGANWAGSFPIRHKDGGTRLVEFRNMRLLDHLGDVYALGIAADHDTLQRVETDLALSERLVSQSPIGLSIKGTDLRYLTVNPALERINGIPAEACIGRTVRDILPNLNVDAIEAALHGVLETGRPIIDRYTVGRTPADPDHDHAWSVSYFRLEDSGGRVLGVAGAFVDVTERHRATLEAERAHKRLALIAEASARVGTTLDVDRTARELAEVTVPGLADVAAVDVLDSVLSCHPGAHTGGPALLRTLALVAGHPTDATRAADVPGELAAYAADRLVSECVHTARPVLVAHVTDRDLTRIARAPEAVAPLARAGMHSYLAVPLIARGEVLGALDLKRVRNPQPFGEDDVVLAGELAARAAVSIDNARWFQCVRNTAVTLQRSLLPEEPPRLAGLEVATRYRPAHAAGEVGGDWFDAIALGDGRTVLVVGDVMGSGIDAAATMGRLRTAARTLADLDFDPAQVLQHLDRTAGGLEHYIATCLYAVYDPGRGECRLANAGHLPPVLVRGGGPPRLLDLPTGAPLGVGGVTFLSSTVGLAPGDLLVLYTDGLVETRHDAIDDRLDVLLGLLLGLLDGPDRSLEDLCDRLLDALCAPDGRDDATLLIARTLGTD</sequence>
<evidence type="ECO:0000256" key="13">
    <source>
        <dbReference type="ARBA" id="ARBA00056274"/>
    </source>
</evidence>
<dbReference type="SUPFAM" id="SSF55781">
    <property type="entry name" value="GAF domain-like"/>
    <property type="match status" value="1"/>
</dbReference>
<evidence type="ECO:0000256" key="3">
    <source>
        <dbReference type="ARBA" id="ARBA00022679"/>
    </source>
</evidence>
<dbReference type="SMART" id="SM00091">
    <property type="entry name" value="PAS"/>
    <property type="match status" value="2"/>
</dbReference>
<keyword evidence="5" id="KW-0547">Nucleotide-binding</keyword>
<keyword evidence="4" id="KW-0479">Metal-binding</keyword>
<evidence type="ECO:0000256" key="12">
    <source>
        <dbReference type="ARBA" id="ARBA00047761"/>
    </source>
</evidence>
<dbReference type="Pfam" id="PF08448">
    <property type="entry name" value="PAS_4"/>
    <property type="match status" value="1"/>
</dbReference>
<keyword evidence="9" id="KW-0460">Magnesium</keyword>
<dbReference type="InterPro" id="IPR035965">
    <property type="entry name" value="PAS-like_dom_sf"/>
</dbReference>
<accession>A0A3M0I502</accession>
<dbReference type="Gene3D" id="3.60.40.10">
    <property type="entry name" value="PPM-type phosphatase domain"/>
    <property type="match status" value="1"/>
</dbReference>
<dbReference type="GO" id="GO:0006355">
    <property type="term" value="P:regulation of DNA-templated transcription"/>
    <property type="evidence" value="ECO:0007669"/>
    <property type="project" value="InterPro"/>
</dbReference>
<keyword evidence="3" id="KW-0808">Transferase</keyword>
<dbReference type="PROSITE" id="PS51746">
    <property type="entry name" value="PPM_2"/>
    <property type="match status" value="1"/>
</dbReference>
<reference evidence="18 19" key="1">
    <citation type="submission" date="2017-11" db="EMBL/GenBank/DDBJ databases">
        <title>Draft genome of actinobacteria isolated from guarana (Paullinia cupana (Mart.) Ducke.</title>
        <authorList>
            <person name="Siqueira K.A."/>
            <person name="Liotti R.G."/>
            <person name="Mendes T.A.O."/>
            <person name="Soares M.A."/>
        </authorList>
    </citation>
    <scope>NUCLEOTIDE SEQUENCE [LARGE SCALE GENOMIC DNA]</scope>
    <source>
        <strain evidence="18 19">193</strain>
    </source>
</reference>
<dbReference type="OrthoDB" id="118142at2"/>
<evidence type="ECO:0000313" key="19">
    <source>
        <dbReference type="Proteomes" id="UP000270471"/>
    </source>
</evidence>
<evidence type="ECO:0000259" key="16">
    <source>
        <dbReference type="PROSITE" id="PS50112"/>
    </source>
</evidence>
<dbReference type="InterPro" id="IPR013767">
    <property type="entry name" value="PAS_fold"/>
</dbReference>
<evidence type="ECO:0000256" key="10">
    <source>
        <dbReference type="ARBA" id="ARBA00022912"/>
    </source>
</evidence>
<keyword evidence="11" id="KW-0464">Manganese</keyword>
<evidence type="ECO:0000256" key="15">
    <source>
        <dbReference type="ARBA" id="ARBA00081350"/>
    </source>
</evidence>
<evidence type="ECO:0000256" key="4">
    <source>
        <dbReference type="ARBA" id="ARBA00022723"/>
    </source>
</evidence>
<dbReference type="InterPro" id="IPR003018">
    <property type="entry name" value="GAF"/>
</dbReference>